<comment type="similarity">
    <text evidence="1">Belongs to the SMP-30/CGR1 family.</text>
</comment>
<feature type="binding site" evidence="3">
    <location>
        <position position="197"/>
    </location>
    <ligand>
        <name>a divalent metal cation</name>
        <dbReference type="ChEBI" id="CHEBI:60240"/>
    </ligand>
</feature>
<reference evidence="6" key="1">
    <citation type="submission" date="2016-10" db="EMBL/GenBank/DDBJ databases">
        <authorList>
            <person name="Varghese N."/>
            <person name="Submissions S."/>
        </authorList>
    </citation>
    <scope>NUCLEOTIDE SEQUENCE [LARGE SCALE GENOMIC DNA]</scope>
    <source>
        <strain evidence="6">CGMCC 1.10369</strain>
    </source>
</reference>
<evidence type="ECO:0000259" key="4">
    <source>
        <dbReference type="Pfam" id="PF08450"/>
    </source>
</evidence>
<keyword evidence="3" id="KW-0479">Metal-binding</keyword>
<dbReference type="OrthoDB" id="2633250at2"/>
<sequence length="293" mass="33153">MKKAELVYDAKARLAEGPFWDKEQQQLIWVDIEGKTVNFLDPLGENEAHPVEQRVGVAVLSEKGYLYLGMDHGFYRYDRESRKLTQISDPEEELPGNRFNDGKCDPLGNFWAGTMVLEGEEGNASLYKMDTQETVTTEITDLTISNGLVWDEKKELMYFIDTPTHQIRAYPFDFNRGVINGEAKIVFEVPDDFGHPDGMTMDREGMLWVAFFDGGCVRRIDPEEGKVLEKIDVPASNVTSCCFGGSEMDELFITTAREGKSEEELAEEPHAGGIFRVKPGVKGVNSYRFQDYT</sequence>
<feature type="active site" description="Proton donor/acceptor" evidence="2">
    <location>
        <position position="197"/>
    </location>
</feature>
<protein>
    <submittedName>
        <fullName evidence="5">Sugar lactone lactonase YvrE</fullName>
    </submittedName>
</protein>
<dbReference type="EMBL" id="FNIL01000008">
    <property type="protein sequence ID" value="SDO19236.1"/>
    <property type="molecule type" value="Genomic_DNA"/>
</dbReference>
<accession>A0A1H0HJ53</accession>
<feature type="binding site" evidence="3">
    <location>
        <position position="118"/>
    </location>
    <ligand>
        <name>substrate</name>
    </ligand>
</feature>
<dbReference type="AlphaFoldDB" id="A0A1H0HJ53"/>
<evidence type="ECO:0000256" key="3">
    <source>
        <dbReference type="PIRSR" id="PIRSR605511-2"/>
    </source>
</evidence>
<dbReference type="PRINTS" id="PR01790">
    <property type="entry name" value="SMP30FAMILY"/>
</dbReference>
<dbReference type="STRING" id="745820.SAMN04488053_108126"/>
<feature type="binding site" evidence="3">
    <location>
        <position position="146"/>
    </location>
    <ligand>
        <name>a divalent metal cation</name>
        <dbReference type="ChEBI" id="CHEBI:60240"/>
    </ligand>
</feature>
<dbReference type="InterPro" id="IPR011042">
    <property type="entry name" value="6-blade_b-propeller_TolB-like"/>
</dbReference>
<evidence type="ECO:0000313" key="5">
    <source>
        <dbReference type="EMBL" id="SDO19236.1"/>
    </source>
</evidence>
<dbReference type="GO" id="GO:0005509">
    <property type="term" value="F:calcium ion binding"/>
    <property type="evidence" value="ECO:0007669"/>
    <property type="project" value="TreeGrafter"/>
</dbReference>
<evidence type="ECO:0000256" key="1">
    <source>
        <dbReference type="ARBA" id="ARBA00008853"/>
    </source>
</evidence>
<feature type="binding site" evidence="3">
    <location>
        <position position="16"/>
    </location>
    <ligand>
        <name>a divalent metal cation</name>
        <dbReference type="ChEBI" id="CHEBI:60240"/>
    </ligand>
</feature>
<name>A0A1H0HJ53_9BACI</name>
<dbReference type="Gene3D" id="2.120.10.30">
    <property type="entry name" value="TolB, C-terminal domain"/>
    <property type="match status" value="1"/>
</dbReference>
<dbReference type="Proteomes" id="UP000198778">
    <property type="component" value="Unassembled WGS sequence"/>
</dbReference>
<dbReference type="SUPFAM" id="SSF63829">
    <property type="entry name" value="Calcium-dependent phosphotriesterase"/>
    <property type="match status" value="1"/>
</dbReference>
<feature type="binding site" evidence="3">
    <location>
        <position position="98"/>
    </location>
    <ligand>
        <name>substrate</name>
    </ligand>
</feature>
<dbReference type="InterPro" id="IPR005511">
    <property type="entry name" value="SMP-30"/>
</dbReference>
<dbReference type="GO" id="GO:0004341">
    <property type="term" value="F:gluconolactonase activity"/>
    <property type="evidence" value="ECO:0007669"/>
    <property type="project" value="TreeGrafter"/>
</dbReference>
<dbReference type="GO" id="GO:0019853">
    <property type="term" value="P:L-ascorbic acid biosynthetic process"/>
    <property type="evidence" value="ECO:0007669"/>
    <property type="project" value="TreeGrafter"/>
</dbReference>
<feature type="binding site" evidence="3">
    <location>
        <position position="100"/>
    </location>
    <ligand>
        <name>substrate</name>
    </ligand>
</feature>
<evidence type="ECO:0000313" key="6">
    <source>
        <dbReference type="Proteomes" id="UP000198778"/>
    </source>
</evidence>
<dbReference type="InterPro" id="IPR013658">
    <property type="entry name" value="SGL"/>
</dbReference>
<organism evidence="5 6">
    <name type="scientific">Alkalicoccus daliensis</name>
    <dbReference type="NCBI Taxonomy" id="745820"/>
    <lineage>
        <taxon>Bacteria</taxon>
        <taxon>Bacillati</taxon>
        <taxon>Bacillota</taxon>
        <taxon>Bacilli</taxon>
        <taxon>Bacillales</taxon>
        <taxon>Bacillaceae</taxon>
        <taxon>Alkalicoccus</taxon>
    </lineage>
</organism>
<comment type="cofactor">
    <cofactor evidence="3">
        <name>Zn(2+)</name>
        <dbReference type="ChEBI" id="CHEBI:29105"/>
    </cofactor>
    <text evidence="3">Binds 1 divalent metal cation per subunit.</text>
</comment>
<dbReference type="PANTHER" id="PTHR10907">
    <property type="entry name" value="REGUCALCIN"/>
    <property type="match status" value="1"/>
</dbReference>
<dbReference type="Pfam" id="PF08450">
    <property type="entry name" value="SGL"/>
    <property type="match status" value="1"/>
</dbReference>
<feature type="domain" description="SMP-30/Gluconolactonase/LRE-like region" evidence="4">
    <location>
        <begin position="14"/>
        <end position="257"/>
    </location>
</feature>
<dbReference type="RefSeq" id="WP_090843347.1">
    <property type="nucleotide sequence ID" value="NZ_FNIL01000008.1"/>
</dbReference>
<keyword evidence="3" id="KW-0862">Zinc</keyword>
<evidence type="ECO:0000256" key="2">
    <source>
        <dbReference type="PIRSR" id="PIRSR605511-1"/>
    </source>
</evidence>
<keyword evidence="6" id="KW-1185">Reference proteome</keyword>
<proteinExistence type="inferred from homology"/>
<gene>
    <name evidence="5" type="ORF">SAMN04488053_108126</name>
</gene>
<dbReference type="PANTHER" id="PTHR10907:SF47">
    <property type="entry name" value="REGUCALCIN"/>
    <property type="match status" value="1"/>
</dbReference>